<evidence type="ECO:0000313" key="1">
    <source>
        <dbReference type="EMBL" id="GJT63325.1"/>
    </source>
</evidence>
<accession>A0ABQ5FJ47</accession>
<gene>
    <name evidence="1" type="ORF">Tco_1006858</name>
</gene>
<dbReference type="SUPFAM" id="SSF50630">
    <property type="entry name" value="Acid proteases"/>
    <property type="match status" value="1"/>
</dbReference>
<dbReference type="GO" id="GO:0008233">
    <property type="term" value="F:peptidase activity"/>
    <property type="evidence" value="ECO:0007669"/>
    <property type="project" value="UniProtKB-KW"/>
</dbReference>
<name>A0ABQ5FJ47_9ASTR</name>
<comment type="caution">
    <text evidence="1">The sequence shown here is derived from an EMBL/GenBank/DDBJ whole genome shotgun (WGS) entry which is preliminary data.</text>
</comment>
<dbReference type="EMBL" id="BQNB010017451">
    <property type="protein sequence ID" value="GJT63325.1"/>
    <property type="molecule type" value="Genomic_DNA"/>
</dbReference>
<dbReference type="PANTHER" id="PTHR15503">
    <property type="entry name" value="LDOC1 RELATED"/>
    <property type="match status" value="1"/>
</dbReference>
<keyword evidence="2" id="KW-1185">Reference proteome</keyword>
<reference evidence="1" key="1">
    <citation type="journal article" date="2022" name="Int. J. Mol. Sci.">
        <title>Draft Genome of Tanacetum Coccineum: Genomic Comparison of Closely Related Tanacetum-Family Plants.</title>
        <authorList>
            <person name="Yamashiro T."/>
            <person name="Shiraishi A."/>
            <person name="Nakayama K."/>
            <person name="Satake H."/>
        </authorList>
    </citation>
    <scope>NUCLEOTIDE SEQUENCE</scope>
</reference>
<dbReference type="InterPro" id="IPR032567">
    <property type="entry name" value="RTL1-rel"/>
</dbReference>
<organism evidence="1 2">
    <name type="scientific">Tanacetum coccineum</name>
    <dbReference type="NCBI Taxonomy" id="301880"/>
    <lineage>
        <taxon>Eukaryota</taxon>
        <taxon>Viridiplantae</taxon>
        <taxon>Streptophyta</taxon>
        <taxon>Embryophyta</taxon>
        <taxon>Tracheophyta</taxon>
        <taxon>Spermatophyta</taxon>
        <taxon>Magnoliopsida</taxon>
        <taxon>eudicotyledons</taxon>
        <taxon>Gunneridae</taxon>
        <taxon>Pentapetalae</taxon>
        <taxon>asterids</taxon>
        <taxon>campanulids</taxon>
        <taxon>Asterales</taxon>
        <taxon>Asteraceae</taxon>
        <taxon>Asteroideae</taxon>
        <taxon>Anthemideae</taxon>
        <taxon>Anthemidinae</taxon>
        <taxon>Tanacetum</taxon>
    </lineage>
</organism>
<dbReference type="InterPro" id="IPR021109">
    <property type="entry name" value="Peptidase_aspartic_dom_sf"/>
</dbReference>
<evidence type="ECO:0000313" key="2">
    <source>
        <dbReference type="Proteomes" id="UP001151760"/>
    </source>
</evidence>
<dbReference type="Gene3D" id="2.40.70.10">
    <property type="entry name" value="Acid Proteases"/>
    <property type="match status" value="1"/>
</dbReference>
<dbReference type="Pfam" id="PF08284">
    <property type="entry name" value="RVP_2"/>
    <property type="match status" value="1"/>
</dbReference>
<dbReference type="Proteomes" id="UP001151760">
    <property type="component" value="Unassembled WGS sequence"/>
</dbReference>
<protein>
    <submittedName>
        <fullName evidence="1">Retrotransposon gag domain, retroviral aspartyl protease</fullName>
    </submittedName>
</protein>
<keyword evidence="1" id="KW-0378">Hydrolase</keyword>
<proteinExistence type="predicted"/>
<dbReference type="PANTHER" id="PTHR15503:SF22">
    <property type="entry name" value="TRANSPOSON TY3-I GAG POLYPROTEIN"/>
    <property type="match status" value="1"/>
</dbReference>
<sequence>MHHLQRNLRIGKAKDNLRDNGLCFRCKEKFTPEHRCKLATFSLLEMSNDNEQLVDREVEANENEYEEGINQQDMAEISFHAILSKTSGTTMKVEGTLEGRKVLTLVDSGSTHNFISTSLVKQLELKVSTVPSFGVQIGNGQIIQCNQICRGLSLVLPVLKITEDFFPFSMRGADLVLGIKWIASLNTVQANWNEMFMIFYVNGKKYKLQGVPSVAKTDVSLQSYSKLPDATSYSSRPRVEIPAYMERKIKELMLFQGGHNILIF</sequence>
<keyword evidence="1" id="KW-0645">Protease</keyword>
<dbReference type="GO" id="GO:0006508">
    <property type="term" value="P:proteolysis"/>
    <property type="evidence" value="ECO:0007669"/>
    <property type="project" value="UniProtKB-KW"/>
</dbReference>
<dbReference type="CDD" id="cd00303">
    <property type="entry name" value="retropepsin_like"/>
    <property type="match status" value="1"/>
</dbReference>
<reference evidence="1" key="2">
    <citation type="submission" date="2022-01" db="EMBL/GenBank/DDBJ databases">
        <authorList>
            <person name="Yamashiro T."/>
            <person name="Shiraishi A."/>
            <person name="Satake H."/>
            <person name="Nakayama K."/>
        </authorList>
    </citation>
    <scope>NUCLEOTIDE SEQUENCE</scope>
</reference>